<gene>
    <name evidence="3" type="primary">xdhC</name>
    <name evidence="3" type="ORF">PP769_14830</name>
</gene>
<evidence type="ECO:0000259" key="1">
    <source>
        <dbReference type="Pfam" id="PF02625"/>
    </source>
</evidence>
<dbReference type="EMBL" id="CP116967">
    <property type="protein sequence ID" value="WNM57239.1"/>
    <property type="molecule type" value="Genomic_DNA"/>
</dbReference>
<dbReference type="NCBIfam" id="TIGR02964">
    <property type="entry name" value="xanthine_xdhC"/>
    <property type="match status" value="1"/>
</dbReference>
<dbReference type="Pfam" id="PF02625">
    <property type="entry name" value="XdhC_CoxI"/>
    <property type="match status" value="1"/>
</dbReference>
<proteinExistence type="predicted"/>
<sequence>MNTWLAVLESMRDRRMACALVVLVQTTGSTPREVGAKMVVTASDYFGSIGGGALEYEVIEKARQMLRAEGNQQPKRCLRTWHLGADVGQCCGGACTLYLEILHPVDHFWLNHLIKCRNNEPCVLITSLDSQNGSDRQGKMIVTTHHVEGSLGAGQESVLDHARTLLKSSVNSDMNPHVVFRKPGDQWPAYLLELYGLNPFRLVLFGAGHVGKAIIGVIGGLPCHVTWIDARPEMFPVSVPPNVEKVVTEQYVEIIQETHPGTFFLIMTHSHPLDLELCEHILKRGDFRYLGLIGSKTKRTRFEKRLLQKGLRQEEIKRLICPIGIPEISGKYPGAIAVSVAAQILQQLNTTGTITEEAPTMKTFISEESAYQYPNSL</sequence>
<dbReference type="PANTHER" id="PTHR30388:SF6">
    <property type="entry name" value="XANTHINE DEHYDROGENASE SUBUNIT A-RELATED"/>
    <property type="match status" value="1"/>
</dbReference>
<evidence type="ECO:0000259" key="2">
    <source>
        <dbReference type="Pfam" id="PF13478"/>
    </source>
</evidence>
<protein>
    <submittedName>
        <fullName evidence="3">Xanthine dehydrogenase accessory protein XdhC</fullName>
    </submittedName>
</protein>
<dbReference type="Pfam" id="PF13478">
    <property type="entry name" value="XdhC_C"/>
    <property type="match status" value="1"/>
</dbReference>
<dbReference type="RefSeq" id="WP_312641495.1">
    <property type="nucleotide sequence ID" value="NZ_CP116967.1"/>
</dbReference>
<accession>A0AA96JY80</accession>
<organism evidence="3 4">
    <name type="scientific">Candidatus Nitrospira allomarina</name>
    <dbReference type="NCBI Taxonomy" id="3020900"/>
    <lineage>
        <taxon>Bacteria</taxon>
        <taxon>Pseudomonadati</taxon>
        <taxon>Nitrospirota</taxon>
        <taxon>Nitrospiria</taxon>
        <taxon>Nitrospirales</taxon>
        <taxon>Nitrospiraceae</taxon>
        <taxon>Nitrospira</taxon>
    </lineage>
</organism>
<dbReference type="InterPro" id="IPR027051">
    <property type="entry name" value="XdhC_Rossmann_dom"/>
</dbReference>
<dbReference type="AlphaFoldDB" id="A0AA96JY80"/>
<keyword evidence="4" id="KW-1185">Reference proteome</keyword>
<dbReference type="InterPro" id="IPR003777">
    <property type="entry name" value="XdhC_CoxI"/>
</dbReference>
<feature type="domain" description="XdhC- CoxI" evidence="1">
    <location>
        <begin position="13"/>
        <end position="72"/>
    </location>
</feature>
<dbReference type="InterPro" id="IPR052698">
    <property type="entry name" value="MoCofactor_Util/Proc"/>
</dbReference>
<dbReference type="InterPro" id="IPR014308">
    <property type="entry name" value="Xanthine_DH_XdhC"/>
</dbReference>
<dbReference type="PANTHER" id="PTHR30388">
    <property type="entry name" value="ALDEHYDE OXIDOREDUCTASE MOLYBDENUM COFACTOR ASSEMBLY PROTEIN"/>
    <property type="match status" value="1"/>
</dbReference>
<evidence type="ECO:0000313" key="4">
    <source>
        <dbReference type="Proteomes" id="UP001302719"/>
    </source>
</evidence>
<evidence type="ECO:0000313" key="3">
    <source>
        <dbReference type="EMBL" id="WNM57239.1"/>
    </source>
</evidence>
<feature type="domain" description="XdhC Rossmann" evidence="2">
    <location>
        <begin position="202"/>
        <end position="344"/>
    </location>
</feature>
<dbReference type="Gene3D" id="3.40.50.720">
    <property type="entry name" value="NAD(P)-binding Rossmann-like Domain"/>
    <property type="match status" value="1"/>
</dbReference>
<dbReference type="InterPro" id="IPR036291">
    <property type="entry name" value="NAD(P)-bd_dom_sf"/>
</dbReference>
<dbReference type="Proteomes" id="UP001302719">
    <property type="component" value="Chromosome"/>
</dbReference>
<reference evidence="3 4" key="1">
    <citation type="submission" date="2023-01" db="EMBL/GenBank/DDBJ databases">
        <title>Cultivation and genomic characterization of new, ubiquitous marine nitrite-oxidizing bacteria from the Nitrospirales.</title>
        <authorList>
            <person name="Mueller A.J."/>
            <person name="Daebeler A."/>
            <person name="Herbold C.W."/>
            <person name="Kirkegaard R.H."/>
            <person name="Daims H."/>
        </authorList>
    </citation>
    <scope>NUCLEOTIDE SEQUENCE [LARGE SCALE GENOMIC DNA]</scope>
    <source>
        <strain evidence="3 4">VA</strain>
    </source>
</reference>
<dbReference type="SUPFAM" id="SSF51735">
    <property type="entry name" value="NAD(P)-binding Rossmann-fold domains"/>
    <property type="match status" value="1"/>
</dbReference>
<dbReference type="KEGG" id="nall:PP769_14830"/>
<name>A0AA96JY80_9BACT</name>